<dbReference type="InterPro" id="IPR011333">
    <property type="entry name" value="SKP1/BTB/POZ_sf"/>
</dbReference>
<comment type="similarity">
    <text evidence="2">Belongs to the SKP1 family.</text>
</comment>
<name>A0A8H3IWQ2_9LECA</name>
<reference evidence="6" key="1">
    <citation type="submission" date="2021-03" db="EMBL/GenBank/DDBJ databases">
        <authorList>
            <person name="Tagirdzhanova G."/>
        </authorList>
    </citation>
    <scope>NUCLEOTIDE SEQUENCE</scope>
</reference>
<comment type="subcellular location">
    <subcellularLocation>
        <location evidence="1">Nucleus</location>
    </subcellularLocation>
</comment>
<evidence type="ECO:0000313" key="6">
    <source>
        <dbReference type="EMBL" id="CAF9936820.1"/>
    </source>
</evidence>
<evidence type="ECO:0000313" key="7">
    <source>
        <dbReference type="Proteomes" id="UP000664203"/>
    </source>
</evidence>
<sequence length="114" mass="12774">MAASSSPYVTLISNDGFEFIIRREAACVAGTIKKMLDPQSACALPFDVHAHAVIYTMRVTILTSQNNHSGVVLEKVCEYLYYNLKHKDEKDVPDMEIPPELCLELLMAADYLHV</sequence>
<keyword evidence="4" id="KW-0539">Nucleus</keyword>
<dbReference type="Gene3D" id="3.30.710.10">
    <property type="entry name" value="Potassium Channel Kv1.1, Chain A"/>
    <property type="match status" value="1"/>
</dbReference>
<dbReference type="EMBL" id="CAJPDR010000454">
    <property type="protein sequence ID" value="CAF9936820.1"/>
    <property type="molecule type" value="Genomic_DNA"/>
</dbReference>
<evidence type="ECO:0000256" key="1">
    <source>
        <dbReference type="ARBA" id="ARBA00004123"/>
    </source>
</evidence>
<evidence type="ECO:0000256" key="3">
    <source>
        <dbReference type="ARBA" id="ARBA00021347"/>
    </source>
</evidence>
<dbReference type="GO" id="GO:0005634">
    <property type="term" value="C:nucleus"/>
    <property type="evidence" value="ECO:0007669"/>
    <property type="project" value="UniProtKB-SubCell"/>
</dbReference>
<comment type="function">
    <text evidence="5">Essential component of the SCF (SKP1-CUL1-F-box protein) E3 ubiquitin ligase complexes, which mediate the ubiquitination and subsequent proteasomal degradation of target proteins. Controls sulfur metabolite repression, probably by mediating the inactivation or degradation of the metR transcription factor.</text>
</comment>
<dbReference type="FunFam" id="3.30.710.10:FF:000035">
    <property type="entry name" value="Elongin C transcription elongation factor"/>
    <property type="match status" value="1"/>
</dbReference>
<dbReference type="InterPro" id="IPR001232">
    <property type="entry name" value="SKP1-like"/>
</dbReference>
<dbReference type="GO" id="GO:0006511">
    <property type="term" value="P:ubiquitin-dependent protein catabolic process"/>
    <property type="evidence" value="ECO:0007669"/>
    <property type="project" value="InterPro"/>
</dbReference>
<evidence type="ECO:0000256" key="2">
    <source>
        <dbReference type="ARBA" id="ARBA00009993"/>
    </source>
</evidence>
<proteinExistence type="inferred from homology"/>
<gene>
    <name evidence="6" type="primary">TCEB1</name>
    <name evidence="6" type="ORF">ALECFALPRED_006991</name>
</gene>
<evidence type="ECO:0000256" key="4">
    <source>
        <dbReference type="ARBA" id="ARBA00023242"/>
    </source>
</evidence>
<dbReference type="GO" id="GO:0003746">
    <property type="term" value="F:translation elongation factor activity"/>
    <property type="evidence" value="ECO:0007669"/>
    <property type="project" value="UniProtKB-KW"/>
</dbReference>
<evidence type="ECO:0000256" key="5">
    <source>
        <dbReference type="ARBA" id="ARBA00045385"/>
    </source>
</evidence>
<keyword evidence="6" id="KW-0251">Elongation factor</keyword>
<dbReference type="SMART" id="SM00512">
    <property type="entry name" value="Skp1"/>
    <property type="match status" value="1"/>
</dbReference>
<dbReference type="CDD" id="cd18321">
    <property type="entry name" value="BTB_POZ_EloC"/>
    <property type="match status" value="1"/>
</dbReference>
<keyword evidence="7" id="KW-1185">Reference proteome</keyword>
<protein>
    <recommendedName>
        <fullName evidence="3">Elongin-C</fullName>
    </recommendedName>
</protein>
<dbReference type="SUPFAM" id="SSF54695">
    <property type="entry name" value="POZ domain"/>
    <property type="match status" value="1"/>
</dbReference>
<accession>A0A8H3IWQ2</accession>
<organism evidence="6 7">
    <name type="scientific">Alectoria fallacina</name>
    <dbReference type="NCBI Taxonomy" id="1903189"/>
    <lineage>
        <taxon>Eukaryota</taxon>
        <taxon>Fungi</taxon>
        <taxon>Dikarya</taxon>
        <taxon>Ascomycota</taxon>
        <taxon>Pezizomycotina</taxon>
        <taxon>Lecanoromycetes</taxon>
        <taxon>OSLEUM clade</taxon>
        <taxon>Lecanoromycetidae</taxon>
        <taxon>Lecanorales</taxon>
        <taxon>Lecanorineae</taxon>
        <taxon>Parmeliaceae</taxon>
        <taxon>Alectoria</taxon>
    </lineage>
</organism>
<dbReference type="OrthoDB" id="249087at2759"/>
<dbReference type="InterPro" id="IPR039948">
    <property type="entry name" value="ELC1"/>
</dbReference>
<dbReference type="PANTHER" id="PTHR20648">
    <property type="entry name" value="ELONGIN-C"/>
    <property type="match status" value="1"/>
</dbReference>
<dbReference type="Proteomes" id="UP000664203">
    <property type="component" value="Unassembled WGS sequence"/>
</dbReference>
<dbReference type="AlphaFoldDB" id="A0A8H3IWQ2"/>
<keyword evidence="6" id="KW-0648">Protein biosynthesis</keyword>
<comment type="caution">
    <text evidence="6">The sequence shown here is derived from an EMBL/GenBank/DDBJ whole genome shotgun (WGS) entry which is preliminary data.</text>
</comment>